<evidence type="ECO:0000256" key="1">
    <source>
        <dbReference type="ARBA" id="ARBA00004141"/>
    </source>
</evidence>
<evidence type="ECO:0000256" key="2">
    <source>
        <dbReference type="ARBA" id="ARBA00022679"/>
    </source>
</evidence>
<feature type="transmembrane region" description="Helical" evidence="7">
    <location>
        <begin position="54"/>
        <end position="75"/>
    </location>
</feature>
<evidence type="ECO:0000313" key="10">
    <source>
        <dbReference type="Proteomes" id="UP000001542"/>
    </source>
</evidence>
<keyword evidence="3 7" id="KW-0812">Transmembrane</keyword>
<reference evidence="9" key="1">
    <citation type="submission" date="2006-10" db="EMBL/GenBank/DDBJ databases">
        <authorList>
            <person name="Amadeo P."/>
            <person name="Zhao Q."/>
            <person name="Wortman J."/>
            <person name="Fraser-Liggett C."/>
            <person name="Carlton J."/>
        </authorList>
    </citation>
    <scope>NUCLEOTIDE SEQUENCE</scope>
    <source>
        <strain evidence="9">G3</strain>
    </source>
</reference>
<comment type="similarity">
    <text evidence="7">Belongs to the DHHC palmitoyltransferase family.</text>
</comment>
<evidence type="ECO:0000256" key="7">
    <source>
        <dbReference type="RuleBase" id="RU079119"/>
    </source>
</evidence>
<dbReference type="GO" id="GO:0019706">
    <property type="term" value="F:protein-cysteine S-palmitoyltransferase activity"/>
    <property type="evidence" value="ECO:0000318"/>
    <property type="project" value="GO_Central"/>
</dbReference>
<evidence type="ECO:0000313" key="9">
    <source>
        <dbReference type="EMBL" id="EAX96906.1"/>
    </source>
</evidence>
<feature type="transmembrane region" description="Helical" evidence="7">
    <location>
        <begin position="193"/>
        <end position="216"/>
    </location>
</feature>
<dbReference type="Proteomes" id="UP000001542">
    <property type="component" value="Unassembled WGS sequence"/>
</dbReference>
<reference evidence="9" key="2">
    <citation type="journal article" date="2007" name="Science">
        <title>Draft genome sequence of the sexually transmitted pathogen Trichomonas vaginalis.</title>
        <authorList>
            <person name="Carlton J.M."/>
            <person name="Hirt R.P."/>
            <person name="Silva J.C."/>
            <person name="Delcher A.L."/>
            <person name="Schatz M."/>
            <person name="Zhao Q."/>
            <person name="Wortman J.R."/>
            <person name="Bidwell S.L."/>
            <person name="Alsmark U.C.M."/>
            <person name="Besteiro S."/>
            <person name="Sicheritz-Ponten T."/>
            <person name="Noel C.J."/>
            <person name="Dacks J.B."/>
            <person name="Foster P.G."/>
            <person name="Simillion C."/>
            <person name="Van de Peer Y."/>
            <person name="Miranda-Saavedra D."/>
            <person name="Barton G.J."/>
            <person name="Westrop G.D."/>
            <person name="Mueller S."/>
            <person name="Dessi D."/>
            <person name="Fiori P.L."/>
            <person name="Ren Q."/>
            <person name="Paulsen I."/>
            <person name="Zhang H."/>
            <person name="Bastida-Corcuera F.D."/>
            <person name="Simoes-Barbosa A."/>
            <person name="Brown M.T."/>
            <person name="Hayes R.D."/>
            <person name="Mukherjee M."/>
            <person name="Okumura C.Y."/>
            <person name="Schneider R."/>
            <person name="Smith A.J."/>
            <person name="Vanacova S."/>
            <person name="Villalvazo M."/>
            <person name="Haas B.J."/>
            <person name="Pertea M."/>
            <person name="Feldblyum T.V."/>
            <person name="Utterback T.R."/>
            <person name="Shu C.L."/>
            <person name="Osoegawa K."/>
            <person name="de Jong P.J."/>
            <person name="Hrdy I."/>
            <person name="Horvathova L."/>
            <person name="Zubacova Z."/>
            <person name="Dolezal P."/>
            <person name="Malik S.B."/>
            <person name="Logsdon J.M. Jr."/>
            <person name="Henze K."/>
            <person name="Gupta A."/>
            <person name="Wang C.C."/>
            <person name="Dunne R.L."/>
            <person name="Upcroft J.A."/>
            <person name="Upcroft P."/>
            <person name="White O."/>
            <person name="Salzberg S.L."/>
            <person name="Tang P."/>
            <person name="Chiu C.-H."/>
            <person name="Lee Y.-S."/>
            <person name="Embley T.M."/>
            <person name="Coombs G.H."/>
            <person name="Mottram J.C."/>
            <person name="Tachezy J."/>
            <person name="Fraser-Liggett C.M."/>
            <person name="Johnson P.J."/>
        </authorList>
    </citation>
    <scope>NUCLEOTIDE SEQUENCE [LARGE SCALE GENOMIC DNA]</scope>
    <source>
        <strain evidence="9">G3</strain>
    </source>
</reference>
<dbReference type="GO" id="GO:0005794">
    <property type="term" value="C:Golgi apparatus"/>
    <property type="evidence" value="ECO:0000318"/>
    <property type="project" value="GO_Central"/>
</dbReference>
<evidence type="ECO:0000256" key="6">
    <source>
        <dbReference type="ARBA" id="ARBA00023315"/>
    </source>
</evidence>
<comment type="domain">
    <text evidence="7">The DHHC domain is required for palmitoyltransferase activity.</text>
</comment>
<feature type="transmembrane region" description="Helical" evidence="7">
    <location>
        <begin position="95"/>
        <end position="117"/>
    </location>
</feature>
<dbReference type="InterPro" id="IPR039859">
    <property type="entry name" value="PFA4/ZDH16/20/ERF2-like"/>
</dbReference>
<feature type="transmembrane region" description="Helical" evidence="7">
    <location>
        <begin position="236"/>
        <end position="255"/>
    </location>
</feature>
<dbReference type="EC" id="2.3.1.225" evidence="7"/>
<protein>
    <recommendedName>
        <fullName evidence="7">Palmitoyltransferase</fullName>
        <ecNumber evidence="7">2.3.1.225</ecNumber>
    </recommendedName>
</protein>
<keyword evidence="4 7" id="KW-1133">Transmembrane helix</keyword>
<dbReference type="InParanoid" id="A2FDV0"/>
<dbReference type="SMR" id="A2FDV0"/>
<gene>
    <name evidence="9" type="ORF">TVAG_272340</name>
</gene>
<comment type="subcellular location">
    <subcellularLocation>
        <location evidence="1">Membrane</location>
        <topology evidence="1">Multi-pass membrane protein</topology>
    </subcellularLocation>
</comment>
<dbReference type="STRING" id="5722.A2FDV0"/>
<dbReference type="PANTHER" id="PTHR22883">
    <property type="entry name" value="ZINC FINGER DHHC DOMAIN CONTAINING PROTEIN"/>
    <property type="match status" value="1"/>
</dbReference>
<dbReference type="PANTHER" id="PTHR22883:SF147">
    <property type="entry name" value="PALMITOYLTRANSFERASE"/>
    <property type="match status" value="1"/>
</dbReference>
<dbReference type="EMBL" id="DS113738">
    <property type="protein sequence ID" value="EAX96906.1"/>
    <property type="molecule type" value="Genomic_DNA"/>
</dbReference>
<dbReference type="OrthoDB" id="302728at2759"/>
<keyword evidence="6 7" id="KW-0012">Acyltransferase</keyword>
<dbReference type="GO" id="GO:0006612">
    <property type="term" value="P:protein targeting to membrane"/>
    <property type="evidence" value="ECO:0000318"/>
    <property type="project" value="GO_Central"/>
</dbReference>
<organism evidence="9 10">
    <name type="scientific">Trichomonas vaginalis (strain ATCC PRA-98 / G3)</name>
    <dbReference type="NCBI Taxonomy" id="412133"/>
    <lineage>
        <taxon>Eukaryota</taxon>
        <taxon>Metamonada</taxon>
        <taxon>Parabasalia</taxon>
        <taxon>Trichomonadida</taxon>
        <taxon>Trichomonadidae</taxon>
        <taxon>Trichomonas</taxon>
    </lineage>
</organism>
<name>A2FDV0_TRIV3</name>
<dbReference type="RefSeq" id="XP_001309836.1">
    <property type="nucleotide sequence ID" value="XM_001309835.1"/>
</dbReference>
<keyword evidence="5 7" id="KW-0472">Membrane</keyword>
<dbReference type="PROSITE" id="PS50216">
    <property type="entry name" value="DHHC"/>
    <property type="match status" value="1"/>
</dbReference>
<comment type="catalytic activity">
    <reaction evidence="7">
        <text>L-cysteinyl-[protein] + hexadecanoyl-CoA = S-hexadecanoyl-L-cysteinyl-[protein] + CoA</text>
        <dbReference type="Rhea" id="RHEA:36683"/>
        <dbReference type="Rhea" id="RHEA-COMP:10131"/>
        <dbReference type="Rhea" id="RHEA-COMP:11032"/>
        <dbReference type="ChEBI" id="CHEBI:29950"/>
        <dbReference type="ChEBI" id="CHEBI:57287"/>
        <dbReference type="ChEBI" id="CHEBI:57379"/>
        <dbReference type="ChEBI" id="CHEBI:74151"/>
        <dbReference type="EC" id="2.3.1.225"/>
    </reaction>
</comment>
<dbReference type="InterPro" id="IPR001594">
    <property type="entry name" value="Palmitoyltrfase_DHHC"/>
</dbReference>
<proteinExistence type="inferred from homology"/>
<dbReference type="AlphaFoldDB" id="A2FDV0"/>
<sequence>MIDNRPLIQNAQLLPQDVEYAGNVRTDWIDRSFCCCRVAYFPVGKFSICEHWRVSLKIPSLVLLLLTSSFVLFILDTAPILKSAHQFPNKYWNYGVYSALSVTFLFVIISYFSIIIYGPGYLPYNWCITRQDEYDWETMMSSIAVYQEQVEFGKTHERPARASFSVDARRYVLRADHFCYWTQSWIGLKNHRFFLLLTGWASLYCLELIGFKYFWIKDIITTAIKQKKFDFLSIPGFIFLLFAIILFVFAFRLFIVAMNNLAHNLTLIERWKKKESPTPGRSACKNFESVCGSKSCCICWFLPFISLKQMPESSFDDDGRSVCSESLLTQNQ</sequence>
<keyword evidence="2 7" id="KW-0808">Transferase</keyword>
<evidence type="ECO:0000256" key="5">
    <source>
        <dbReference type="ARBA" id="ARBA00023136"/>
    </source>
</evidence>
<evidence type="ECO:0000259" key="8">
    <source>
        <dbReference type="Pfam" id="PF01529"/>
    </source>
</evidence>
<dbReference type="KEGG" id="tva:4754683"/>
<keyword evidence="10" id="KW-1185">Reference proteome</keyword>
<accession>A2FDV0</accession>
<dbReference type="VEuPathDB" id="TrichDB:TVAGG3_0728800"/>
<dbReference type="GO" id="GO:0005783">
    <property type="term" value="C:endoplasmic reticulum"/>
    <property type="evidence" value="ECO:0000318"/>
    <property type="project" value="GO_Central"/>
</dbReference>
<evidence type="ECO:0000256" key="4">
    <source>
        <dbReference type="ARBA" id="ARBA00022989"/>
    </source>
</evidence>
<evidence type="ECO:0000256" key="3">
    <source>
        <dbReference type="ARBA" id="ARBA00022692"/>
    </source>
</evidence>
<dbReference type="GO" id="GO:0016020">
    <property type="term" value="C:membrane"/>
    <property type="evidence" value="ECO:0007669"/>
    <property type="project" value="UniProtKB-SubCell"/>
</dbReference>
<dbReference type="FunCoup" id="A2FDV0">
    <property type="interactions" value="255"/>
</dbReference>
<feature type="domain" description="Palmitoyltransferase DHHC" evidence="8">
    <location>
        <begin position="149"/>
        <end position="274"/>
    </location>
</feature>
<dbReference type="Pfam" id="PF01529">
    <property type="entry name" value="DHHC"/>
    <property type="match status" value="1"/>
</dbReference>
<dbReference type="VEuPathDB" id="TrichDB:TVAG_272340"/>